<dbReference type="EMBL" id="KN822007">
    <property type="protein sequence ID" value="KIM69146.1"/>
    <property type="molecule type" value="Genomic_DNA"/>
</dbReference>
<evidence type="ECO:0000313" key="5">
    <source>
        <dbReference type="EMBL" id="KIM69146.1"/>
    </source>
</evidence>
<feature type="region of interest" description="Disordered" evidence="3">
    <location>
        <begin position="36"/>
        <end position="63"/>
    </location>
</feature>
<dbReference type="PROSITE" id="PS50084">
    <property type="entry name" value="KH_TYPE_1"/>
    <property type="match status" value="8"/>
</dbReference>
<feature type="domain" description="K Homology" evidence="4">
    <location>
        <begin position="154"/>
        <end position="248"/>
    </location>
</feature>
<proteinExistence type="predicted"/>
<keyword evidence="1" id="KW-0677">Repeat</keyword>
<dbReference type="InterPro" id="IPR036612">
    <property type="entry name" value="KH_dom_type_1_sf"/>
</dbReference>
<evidence type="ECO:0000256" key="3">
    <source>
        <dbReference type="SAM" id="MobiDB-lite"/>
    </source>
</evidence>
<dbReference type="HOGENOM" id="CLU_003293_1_1_1"/>
<dbReference type="InParanoid" id="A0A0C3EMU6"/>
<keyword evidence="6" id="KW-1185">Reference proteome</keyword>
<feature type="compositionally biased region" description="Polar residues" evidence="3">
    <location>
        <begin position="42"/>
        <end position="55"/>
    </location>
</feature>
<feature type="domain" description="K Homology" evidence="4">
    <location>
        <begin position="717"/>
        <end position="795"/>
    </location>
</feature>
<dbReference type="GO" id="GO:0003723">
    <property type="term" value="F:RNA binding"/>
    <property type="evidence" value="ECO:0007669"/>
    <property type="project" value="UniProtKB-UniRule"/>
</dbReference>
<evidence type="ECO:0000313" key="6">
    <source>
        <dbReference type="Proteomes" id="UP000053989"/>
    </source>
</evidence>
<dbReference type="InterPro" id="IPR004088">
    <property type="entry name" value="KH_dom_type_1"/>
</dbReference>
<dbReference type="Gene3D" id="3.30.1370.10">
    <property type="entry name" value="K Homology domain, type 1"/>
    <property type="match status" value="7"/>
</dbReference>
<dbReference type="OrthoDB" id="10027144at2759"/>
<keyword evidence="2" id="KW-0694">RNA-binding</keyword>
<feature type="compositionally biased region" description="Low complexity" evidence="3">
    <location>
        <begin position="198"/>
        <end position="215"/>
    </location>
</feature>
<organism evidence="5 6">
    <name type="scientific">Scleroderma citrinum Foug A</name>
    <dbReference type="NCBI Taxonomy" id="1036808"/>
    <lineage>
        <taxon>Eukaryota</taxon>
        <taxon>Fungi</taxon>
        <taxon>Dikarya</taxon>
        <taxon>Basidiomycota</taxon>
        <taxon>Agaricomycotina</taxon>
        <taxon>Agaricomycetes</taxon>
        <taxon>Agaricomycetidae</taxon>
        <taxon>Boletales</taxon>
        <taxon>Sclerodermatineae</taxon>
        <taxon>Sclerodermataceae</taxon>
        <taxon>Scleroderma</taxon>
    </lineage>
</organism>
<reference evidence="6" key="2">
    <citation type="submission" date="2015-01" db="EMBL/GenBank/DDBJ databases">
        <title>Evolutionary Origins and Diversification of the Mycorrhizal Mutualists.</title>
        <authorList>
            <consortium name="DOE Joint Genome Institute"/>
            <consortium name="Mycorrhizal Genomics Consortium"/>
            <person name="Kohler A."/>
            <person name="Kuo A."/>
            <person name="Nagy L.G."/>
            <person name="Floudas D."/>
            <person name="Copeland A."/>
            <person name="Barry K.W."/>
            <person name="Cichocki N."/>
            <person name="Veneault-Fourrey C."/>
            <person name="LaButti K."/>
            <person name="Lindquist E.A."/>
            <person name="Lipzen A."/>
            <person name="Lundell T."/>
            <person name="Morin E."/>
            <person name="Murat C."/>
            <person name="Riley R."/>
            <person name="Ohm R."/>
            <person name="Sun H."/>
            <person name="Tunlid A."/>
            <person name="Henrissat B."/>
            <person name="Grigoriev I.V."/>
            <person name="Hibbett D.S."/>
            <person name="Martin F."/>
        </authorList>
    </citation>
    <scope>NUCLEOTIDE SEQUENCE [LARGE SCALE GENOMIC DNA]</scope>
    <source>
        <strain evidence="6">Foug A</strain>
    </source>
</reference>
<evidence type="ECO:0000256" key="1">
    <source>
        <dbReference type="ARBA" id="ARBA00022737"/>
    </source>
</evidence>
<sequence>MALSAADYNKRLKALEGAPDPFPARIDDFSVKARDGQGVLETDSQSDFPALSSTAAPPPKYAWGADSGPRIKASIRSQPMVLDSFTLSAIALPTTKDGKPVSLGEVMKRVMSKFKVKIEASANQIARQTTFHMKSESEKDLEKAKRHLLSLLSPMVTLTLTAPSSVVGSIIGPKGATLKQIRDQTGVRVDIPPKETITPNGTGHETPTGTTTSSAEGEDEDEPTLTITISGPQPFAHEARAMINEIISVKTSRSTQRVKDIPPHILPFIIACRPHFLQVAQSEDIQLTLNAEREIVASGDREVVTRVIEAIKNTIQMYKTILIQAKMPLPKMHHRLFVGKALEDILLKSKCSVITPGPEDPSEEVTVYGKPEDVSNGLSAVIKMADSHHIHVFPLPGPIAHSRRLLSYITHIRYPETLSAAHPGVSIFTPSATVAAQSSVLNIDIVGERSVVDGAVREVSELLGKLIGATREVSTNWLSHEVIKAKNAKKLEDFHEVNNVQVFFPLESAQQSSVLLVYDPFSPSASPSSVDKEKHLEEVSKELLKMAKEAANVKTEVITIEKRWHKAVIGKDGNSLDSIIGEDKALFIKFGVEAGDPSIEDVIWLRGISSEVDRAVEQIHQIVECAKEDAIASSYFTEFEIDREFIGRVVGTQGFHLNKLREQFNIRVDVYDDAEEKDLSKKKKAPPQMTKLKITGRKDKAEEAKKRILAQVERLADETTEILKIPHQYHGSLIGQNGKYVVRLEDKYSVKINFPRQTGEYGDNKREPLKPDEVLVKGGKKGVSQAKLELLEALEVEIETNNVLQFTVPGRAIFRVLGRGGASINEIKEETGAQIDIERNAEDKTACVQVTARGTKEAINAAKAAILAIVDQVPEETIDTLFIEQKYHRAIIGPGGQGLKDLIVSCGGPSDSKLQAGLVKFPRQGETSDEVRLRGEPGLVSQIKDGLEKAVVALRDRVVVAVVIPAAQHGNIIGRGGQHLNNLQNRHGVHIQFPGSRGYDQVGEPSNASEVENADPADIIKVNGAQSACEAAIAEIIVSDSITASVSVPLKYHAAVLQQGALYRTLKSLNVHVEQSAYPEKSSFPSQPPRPVNFNTRIDDTEEEPQADWQVIPNYEEVEEGDSQWTLKAKDASSLEHAQSEIQAAIEQAKKKSHIGFLTLPDRSVFPRIVGTKGANVARLRDETGADITVGRDNNTIVIVGT</sequence>
<dbReference type="SMART" id="SM00322">
    <property type="entry name" value="KH"/>
    <property type="match status" value="8"/>
</dbReference>
<gene>
    <name evidence="5" type="ORF">SCLCIDRAFT_13278</name>
</gene>
<dbReference type="FunCoup" id="A0A0C3EMU6">
    <property type="interactions" value="228"/>
</dbReference>
<feature type="domain" description="K Homology" evidence="4">
    <location>
        <begin position="875"/>
        <end position="952"/>
    </location>
</feature>
<evidence type="ECO:0000259" key="4">
    <source>
        <dbReference type="SMART" id="SM00322"/>
    </source>
</evidence>
<dbReference type="CDD" id="cd22448">
    <property type="entry name" value="KH-I_ScSCP160_rpt3"/>
    <property type="match status" value="1"/>
</dbReference>
<dbReference type="AlphaFoldDB" id="A0A0C3EMU6"/>
<protein>
    <recommendedName>
        <fullName evidence="4">K Homology domain-containing protein</fullName>
    </recommendedName>
</protein>
<name>A0A0C3EMU6_9AGAM</name>
<feature type="domain" description="K Homology" evidence="4">
    <location>
        <begin position="552"/>
        <end position="624"/>
    </location>
</feature>
<accession>A0A0C3EMU6</accession>
<dbReference type="InterPro" id="IPR004087">
    <property type="entry name" value="KH_dom"/>
</dbReference>
<reference evidence="5 6" key="1">
    <citation type="submission" date="2014-04" db="EMBL/GenBank/DDBJ databases">
        <authorList>
            <consortium name="DOE Joint Genome Institute"/>
            <person name="Kuo A."/>
            <person name="Kohler A."/>
            <person name="Nagy L.G."/>
            <person name="Floudas D."/>
            <person name="Copeland A."/>
            <person name="Barry K.W."/>
            <person name="Cichocki N."/>
            <person name="Veneault-Fourrey C."/>
            <person name="LaButti K."/>
            <person name="Lindquist E.A."/>
            <person name="Lipzen A."/>
            <person name="Lundell T."/>
            <person name="Morin E."/>
            <person name="Murat C."/>
            <person name="Sun H."/>
            <person name="Tunlid A."/>
            <person name="Henrissat B."/>
            <person name="Grigoriev I.V."/>
            <person name="Hibbett D.S."/>
            <person name="Martin F."/>
            <person name="Nordberg H.P."/>
            <person name="Cantor M.N."/>
            <person name="Hua S.X."/>
        </authorList>
    </citation>
    <scope>NUCLEOTIDE SEQUENCE [LARGE SCALE GENOMIC DNA]</scope>
    <source>
        <strain evidence="5 6">Foug A</strain>
    </source>
</reference>
<feature type="region of interest" description="Disordered" evidence="3">
    <location>
        <begin position="679"/>
        <end position="698"/>
    </location>
</feature>
<feature type="region of interest" description="Disordered" evidence="3">
    <location>
        <begin position="191"/>
        <end position="221"/>
    </location>
</feature>
<dbReference type="STRING" id="1036808.A0A0C3EMU6"/>
<feature type="domain" description="K Homology" evidence="4">
    <location>
        <begin position="800"/>
        <end position="871"/>
    </location>
</feature>
<dbReference type="Pfam" id="PF00013">
    <property type="entry name" value="KH_1"/>
    <property type="match status" value="6"/>
</dbReference>
<feature type="domain" description="K Homology" evidence="4">
    <location>
        <begin position="633"/>
        <end position="713"/>
    </location>
</feature>
<dbReference type="SUPFAM" id="SSF54791">
    <property type="entry name" value="Eukaryotic type KH-domain (KH-domain type I)"/>
    <property type="match status" value="8"/>
</dbReference>
<evidence type="ECO:0000256" key="2">
    <source>
        <dbReference type="PROSITE-ProRule" id="PRU00117"/>
    </source>
</evidence>
<feature type="domain" description="K Homology" evidence="4">
    <location>
        <begin position="321"/>
        <end position="386"/>
    </location>
</feature>
<dbReference type="Proteomes" id="UP000053989">
    <property type="component" value="Unassembled WGS sequence"/>
</dbReference>
<dbReference type="PANTHER" id="PTHR10288">
    <property type="entry name" value="KH DOMAIN CONTAINING RNA BINDING PROTEIN"/>
    <property type="match status" value="1"/>
</dbReference>
<feature type="domain" description="K Homology" evidence="4">
    <location>
        <begin position="956"/>
        <end position="1041"/>
    </location>
</feature>